<dbReference type="Gene3D" id="1.25.40.660">
    <property type="entry name" value="Vacuolar protein sorting-associated protein 35, helical subcomplex Vps35-C"/>
    <property type="match status" value="2"/>
</dbReference>
<dbReference type="GO" id="GO:0042147">
    <property type="term" value="P:retrograde transport, endosome to Golgi"/>
    <property type="evidence" value="ECO:0007669"/>
    <property type="project" value="InterPro"/>
</dbReference>
<dbReference type="GO" id="GO:0005829">
    <property type="term" value="C:cytosol"/>
    <property type="evidence" value="ECO:0007669"/>
    <property type="project" value="GOC"/>
</dbReference>
<dbReference type="Proteomes" id="UP000188354">
    <property type="component" value="Chromosome LG06"/>
</dbReference>
<reference evidence="6 7" key="1">
    <citation type="journal article" date="2017" name="Plant Biotechnol. J.">
        <title>A comprehensive draft genome sequence for lupin (Lupinus angustifolius), an emerging health food: insights into plant-microbe interactions and legume evolution.</title>
        <authorList>
            <person name="Hane J.K."/>
            <person name="Ming Y."/>
            <person name="Kamphuis L.G."/>
            <person name="Nelson M.N."/>
            <person name="Garg G."/>
            <person name="Atkins C.A."/>
            <person name="Bayer P.E."/>
            <person name="Bravo A."/>
            <person name="Bringans S."/>
            <person name="Cannon S."/>
            <person name="Edwards D."/>
            <person name="Foley R."/>
            <person name="Gao L.L."/>
            <person name="Harrison M.J."/>
            <person name="Huang W."/>
            <person name="Hurgobin B."/>
            <person name="Li S."/>
            <person name="Liu C.W."/>
            <person name="McGrath A."/>
            <person name="Morahan G."/>
            <person name="Murray J."/>
            <person name="Weller J."/>
            <person name="Jian J."/>
            <person name="Singh K.B."/>
        </authorList>
    </citation>
    <scope>NUCLEOTIDE SEQUENCE [LARGE SCALE GENOMIC DNA]</scope>
    <source>
        <strain evidence="7">cv. Tanjil</strain>
        <tissue evidence="6">Whole plant</tissue>
    </source>
</reference>
<dbReference type="GO" id="GO:0005770">
    <property type="term" value="C:late endosome"/>
    <property type="evidence" value="ECO:0007669"/>
    <property type="project" value="TreeGrafter"/>
</dbReference>
<keyword evidence="3" id="KW-0813">Transport</keyword>
<evidence type="ECO:0000256" key="2">
    <source>
        <dbReference type="ARBA" id="ARBA00006536"/>
    </source>
</evidence>
<sequence>MTALKLSNYPRALEYLDVPTNKVDGDDFKEEQNSVARLIQKLYNDDPKEFFKTIETLGGAPVPELALPLYLQCAEDSRAQMTALHLIIGTLQRMHVFIVENRDTLTHKATEAANDSDLEPVAYEFFTQAYILYEEKIWDSRAQMTALHLIIGTLQRMHVFIVENRDTLTHKATEYSAKHLKNLDQCRAVYACSHLF</sequence>
<dbReference type="Gramene" id="OIW11033">
    <property type="protein sequence ID" value="OIW11033"/>
    <property type="gene ID" value="TanjilG_22840"/>
</dbReference>
<protein>
    <submittedName>
        <fullName evidence="6">Uncharacterized protein</fullName>
    </submittedName>
</protein>
<dbReference type="Pfam" id="PF03635">
    <property type="entry name" value="Vps35"/>
    <property type="match status" value="1"/>
</dbReference>
<keyword evidence="7" id="KW-1185">Reference proteome</keyword>
<dbReference type="InterPro" id="IPR005378">
    <property type="entry name" value="Vps35"/>
</dbReference>
<comment type="subcellular location">
    <subcellularLocation>
        <location evidence="1">Membrane</location>
        <topology evidence="1">Peripheral membrane protein</topology>
    </subcellularLocation>
</comment>
<comment type="similarity">
    <text evidence="2">Belongs to the VPS35 family.</text>
</comment>
<dbReference type="PANTHER" id="PTHR11099">
    <property type="entry name" value="VACUOLAR SORTING PROTEIN 35"/>
    <property type="match status" value="1"/>
</dbReference>
<keyword evidence="4" id="KW-0653">Protein transport</keyword>
<name>A0A4P1RI85_LUPAN</name>
<organism evidence="6 7">
    <name type="scientific">Lupinus angustifolius</name>
    <name type="common">Narrow-leaved blue lupine</name>
    <dbReference type="NCBI Taxonomy" id="3871"/>
    <lineage>
        <taxon>Eukaryota</taxon>
        <taxon>Viridiplantae</taxon>
        <taxon>Streptophyta</taxon>
        <taxon>Embryophyta</taxon>
        <taxon>Tracheophyta</taxon>
        <taxon>Spermatophyta</taxon>
        <taxon>Magnoliopsida</taxon>
        <taxon>eudicotyledons</taxon>
        <taxon>Gunneridae</taxon>
        <taxon>Pentapetalae</taxon>
        <taxon>rosids</taxon>
        <taxon>fabids</taxon>
        <taxon>Fabales</taxon>
        <taxon>Fabaceae</taxon>
        <taxon>Papilionoideae</taxon>
        <taxon>50 kb inversion clade</taxon>
        <taxon>genistoids sensu lato</taxon>
        <taxon>core genistoids</taxon>
        <taxon>Genisteae</taxon>
        <taxon>Lupinus</taxon>
    </lineage>
</organism>
<dbReference type="InterPro" id="IPR042491">
    <property type="entry name" value="Vps35_C"/>
</dbReference>
<evidence type="ECO:0000256" key="3">
    <source>
        <dbReference type="ARBA" id="ARBA00022448"/>
    </source>
</evidence>
<dbReference type="AlphaFoldDB" id="A0A4P1RI85"/>
<accession>A0A4P1RI85</accession>
<evidence type="ECO:0000256" key="5">
    <source>
        <dbReference type="ARBA" id="ARBA00023136"/>
    </source>
</evidence>
<keyword evidence="5" id="KW-0472">Membrane</keyword>
<dbReference type="GO" id="GO:0030906">
    <property type="term" value="C:retromer, cargo-selective complex"/>
    <property type="evidence" value="ECO:0007669"/>
    <property type="project" value="InterPro"/>
</dbReference>
<evidence type="ECO:0000313" key="6">
    <source>
        <dbReference type="EMBL" id="OIW11033.1"/>
    </source>
</evidence>
<evidence type="ECO:0000256" key="4">
    <source>
        <dbReference type="ARBA" id="ARBA00022927"/>
    </source>
</evidence>
<dbReference type="STRING" id="3871.A0A4P1RI85"/>
<dbReference type="PANTHER" id="PTHR11099:SF0">
    <property type="entry name" value="VACUOLAR PROTEIN SORTING-ASSOCIATED PROTEIN 35"/>
    <property type="match status" value="1"/>
</dbReference>
<evidence type="ECO:0000313" key="7">
    <source>
        <dbReference type="Proteomes" id="UP000188354"/>
    </source>
</evidence>
<gene>
    <name evidence="6" type="ORF">TanjilG_22840</name>
</gene>
<dbReference type="GO" id="GO:0006886">
    <property type="term" value="P:intracellular protein transport"/>
    <property type="evidence" value="ECO:0007669"/>
    <property type="project" value="TreeGrafter"/>
</dbReference>
<proteinExistence type="inferred from homology"/>
<dbReference type="EMBL" id="CM007366">
    <property type="protein sequence ID" value="OIW11033.1"/>
    <property type="molecule type" value="Genomic_DNA"/>
</dbReference>
<evidence type="ECO:0000256" key="1">
    <source>
        <dbReference type="ARBA" id="ARBA00004170"/>
    </source>
</evidence>